<evidence type="ECO:0000313" key="2">
    <source>
        <dbReference type="EMBL" id="KDR66467.1"/>
    </source>
</evidence>
<dbReference type="OrthoDB" id="2606310at2759"/>
<name>A0A067S975_GALM3</name>
<reference evidence="3" key="1">
    <citation type="journal article" date="2014" name="Proc. Natl. Acad. Sci. U.S.A.">
        <title>Extensive sampling of basidiomycete genomes demonstrates inadequacy of the white-rot/brown-rot paradigm for wood decay fungi.</title>
        <authorList>
            <person name="Riley R."/>
            <person name="Salamov A.A."/>
            <person name="Brown D.W."/>
            <person name="Nagy L.G."/>
            <person name="Floudas D."/>
            <person name="Held B.W."/>
            <person name="Levasseur A."/>
            <person name="Lombard V."/>
            <person name="Morin E."/>
            <person name="Otillar R."/>
            <person name="Lindquist E.A."/>
            <person name="Sun H."/>
            <person name="LaButti K.M."/>
            <person name="Schmutz J."/>
            <person name="Jabbour D."/>
            <person name="Luo H."/>
            <person name="Baker S.E."/>
            <person name="Pisabarro A.G."/>
            <person name="Walton J.D."/>
            <person name="Blanchette R.A."/>
            <person name="Henrissat B."/>
            <person name="Martin F."/>
            <person name="Cullen D."/>
            <person name="Hibbett D.S."/>
            <person name="Grigoriev I.V."/>
        </authorList>
    </citation>
    <scope>NUCLEOTIDE SEQUENCE [LARGE SCALE GENOMIC DNA]</scope>
    <source>
        <strain evidence="3">CBS 339.88</strain>
    </source>
</reference>
<sequence length="369" mass="42583">MPSIFNKLRKKKCFNFMELPAELKIKIVYLAVSIPSSKELMRPFTRENFYTTARSLALVSRITREIVMPFLLDTVILDSQDSISRLVNSVRLQKKMATNPRFATHCHYPFKVDYPKRVKAIWASRCPEPLPGHVWGEYQDPEYRVLYECFANAKTLGLNFNALHLLYEVLGMSTHEQQLPGWKPKRVVLAGDLIRWNTLTQSVVGQLFLGSITHLTIWVGERREELSIDNAAVANWINAVPFKNMDNLTHFAFTLIRAQEQADFPLMVFILPGQNGSKFRTWEEAGYRKPMNATVFLDWAWEFSEKGTVFGWILWWSFDPSAAGDVRPDLWEMAFARGEHDKYWKNTKADAGRAGSGSQGQELVQHHRH</sequence>
<protein>
    <recommendedName>
        <fullName evidence="4">F-box domain-containing protein</fullName>
    </recommendedName>
</protein>
<dbReference type="Proteomes" id="UP000027222">
    <property type="component" value="Unassembled WGS sequence"/>
</dbReference>
<gene>
    <name evidence="2" type="ORF">GALMADRAFT_1359981</name>
</gene>
<dbReference type="EMBL" id="KL142423">
    <property type="protein sequence ID" value="KDR66467.1"/>
    <property type="molecule type" value="Genomic_DNA"/>
</dbReference>
<accession>A0A067S975</accession>
<dbReference type="AlphaFoldDB" id="A0A067S975"/>
<organism evidence="2 3">
    <name type="scientific">Galerina marginata (strain CBS 339.88)</name>
    <dbReference type="NCBI Taxonomy" id="685588"/>
    <lineage>
        <taxon>Eukaryota</taxon>
        <taxon>Fungi</taxon>
        <taxon>Dikarya</taxon>
        <taxon>Basidiomycota</taxon>
        <taxon>Agaricomycotina</taxon>
        <taxon>Agaricomycetes</taxon>
        <taxon>Agaricomycetidae</taxon>
        <taxon>Agaricales</taxon>
        <taxon>Agaricineae</taxon>
        <taxon>Strophariaceae</taxon>
        <taxon>Galerina</taxon>
    </lineage>
</organism>
<evidence type="ECO:0000313" key="3">
    <source>
        <dbReference type="Proteomes" id="UP000027222"/>
    </source>
</evidence>
<evidence type="ECO:0000256" key="1">
    <source>
        <dbReference type="SAM" id="MobiDB-lite"/>
    </source>
</evidence>
<dbReference type="HOGENOM" id="CLU_888638_0_0_1"/>
<keyword evidence="3" id="KW-1185">Reference proteome</keyword>
<dbReference type="STRING" id="685588.A0A067S975"/>
<proteinExistence type="predicted"/>
<feature type="region of interest" description="Disordered" evidence="1">
    <location>
        <begin position="349"/>
        <end position="369"/>
    </location>
</feature>
<evidence type="ECO:0008006" key="4">
    <source>
        <dbReference type="Google" id="ProtNLM"/>
    </source>
</evidence>